<reference evidence="1" key="2">
    <citation type="journal article" date="2021" name="Syst. Appl. Microbiol.">
        <title>Roseomonas hellenica sp. nov., isolated from roots of wild-growing Alkanna tinctoria.</title>
        <authorList>
            <person name="Rat A."/>
            <person name="Naranjo H.D."/>
            <person name="Lebbe L."/>
            <person name="Cnockaert M."/>
            <person name="Krigas N."/>
            <person name="Grigoriadou K."/>
            <person name="Maloupa E."/>
            <person name="Willems A."/>
        </authorList>
    </citation>
    <scope>NUCLEOTIDE SEQUENCE</scope>
    <source>
        <strain evidence="1">LMG 31228</strain>
    </source>
</reference>
<protein>
    <submittedName>
        <fullName evidence="1">Uncharacterized protein</fullName>
    </submittedName>
</protein>
<evidence type="ECO:0000313" key="2">
    <source>
        <dbReference type="Proteomes" id="UP001138709"/>
    </source>
</evidence>
<dbReference type="RefSeq" id="WP_211849679.1">
    <property type="nucleotide sequence ID" value="NZ_JAAEDL010000049.1"/>
</dbReference>
<comment type="caution">
    <text evidence="1">The sequence shown here is derived from an EMBL/GenBank/DDBJ whole genome shotgun (WGS) entry which is preliminary data.</text>
</comment>
<evidence type="ECO:0000313" key="1">
    <source>
        <dbReference type="EMBL" id="MBR0683976.1"/>
    </source>
</evidence>
<dbReference type="Proteomes" id="UP001138709">
    <property type="component" value="Unassembled WGS sequence"/>
</dbReference>
<organism evidence="1 2">
    <name type="scientific">Neoroseomonas eburnea</name>
    <dbReference type="NCBI Taxonomy" id="1346889"/>
    <lineage>
        <taxon>Bacteria</taxon>
        <taxon>Pseudomonadati</taxon>
        <taxon>Pseudomonadota</taxon>
        <taxon>Alphaproteobacteria</taxon>
        <taxon>Acetobacterales</taxon>
        <taxon>Acetobacteraceae</taxon>
        <taxon>Neoroseomonas</taxon>
    </lineage>
</organism>
<name>A0A9X9XJU0_9PROT</name>
<proteinExistence type="predicted"/>
<sequence length="57" mass="6636">MTRVEMLALAARDCLAYWTVILASGRLPRCIWWALLPYAGNWAYRHERARAEEARDA</sequence>
<reference evidence="1" key="1">
    <citation type="submission" date="2020-01" db="EMBL/GenBank/DDBJ databases">
        <authorList>
            <person name="Rat A."/>
        </authorList>
    </citation>
    <scope>NUCLEOTIDE SEQUENCE</scope>
    <source>
        <strain evidence="1">LMG 31228</strain>
    </source>
</reference>
<keyword evidence="2" id="KW-1185">Reference proteome</keyword>
<dbReference type="EMBL" id="JAAEDL010000049">
    <property type="protein sequence ID" value="MBR0683976.1"/>
    <property type="molecule type" value="Genomic_DNA"/>
</dbReference>
<dbReference type="AlphaFoldDB" id="A0A9X9XJU0"/>
<accession>A0A9X9XJU0</accession>
<gene>
    <name evidence="1" type="ORF">GXW74_26145</name>
</gene>